<dbReference type="SUPFAM" id="SSF111352">
    <property type="entry name" value="Ammonium transporter"/>
    <property type="match status" value="1"/>
</dbReference>
<dbReference type="InterPro" id="IPR024041">
    <property type="entry name" value="NH4_transpt_AmtB-like_dom"/>
</dbReference>
<accession>A0ABR1FU73</accession>
<proteinExistence type="inferred from homology"/>
<evidence type="ECO:0000313" key="12">
    <source>
        <dbReference type="Proteomes" id="UP001363151"/>
    </source>
</evidence>
<evidence type="ECO:0000256" key="8">
    <source>
        <dbReference type="RuleBase" id="RU362002"/>
    </source>
</evidence>
<feature type="transmembrane region" description="Helical" evidence="8">
    <location>
        <begin position="184"/>
        <end position="209"/>
    </location>
</feature>
<comment type="similarity">
    <text evidence="2 8">Belongs to the ammonia transporter channel (TC 1.A.11.2) family.</text>
</comment>
<dbReference type="Pfam" id="PF00909">
    <property type="entry name" value="Ammonium_transp"/>
    <property type="match status" value="1"/>
</dbReference>
<name>A0ABR1FU73_AURAN</name>
<dbReference type="Proteomes" id="UP001363151">
    <property type="component" value="Unassembled WGS sequence"/>
</dbReference>
<feature type="region of interest" description="Disordered" evidence="9">
    <location>
        <begin position="490"/>
        <end position="517"/>
    </location>
</feature>
<dbReference type="PANTHER" id="PTHR11730:SF6">
    <property type="entry name" value="AMMONIUM TRANSPORTER"/>
    <property type="match status" value="1"/>
</dbReference>
<evidence type="ECO:0000256" key="4">
    <source>
        <dbReference type="ARBA" id="ARBA00022692"/>
    </source>
</evidence>
<keyword evidence="12" id="KW-1185">Reference proteome</keyword>
<dbReference type="NCBIfam" id="TIGR00836">
    <property type="entry name" value="amt"/>
    <property type="match status" value="1"/>
</dbReference>
<evidence type="ECO:0000256" key="1">
    <source>
        <dbReference type="ARBA" id="ARBA00004141"/>
    </source>
</evidence>
<feature type="transmembrane region" description="Helical" evidence="8">
    <location>
        <begin position="246"/>
        <end position="264"/>
    </location>
</feature>
<feature type="compositionally biased region" description="Basic and acidic residues" evidence="9">
    <location>
        <begin position="492"/>
        <end position="505"/>
    </location>
</feature>
<evidence type="ECO:0000259" key="10">
    <source>
        <dbReference type="Pfam" id="PF00909"/>
    </source>
</evidence>
<evidence type="ECO:0000256" key="7">
    <source>
        <dbReference type="ARBA" id="ARBA00023177"/>
    </source>
</evidence>
<dbReference type="InterPro" id="IPR029020">
    <property type="entry name" value="Ammonium/urea_transptr"/>
</dbReference>
<evidence type="ECO:0000256" key="2">
    <source>
        <dbReference type="ARBA" id="ARBA00005887"/>
    </source>
</evidence>
<gene>
    <name evidence="11" type="primary">AMT2</name>
    <name evidence="11" type="ORF">SO694_00026047</name>
</gene>
<keyword evidence="4 8" id="KW-0812">Transmembrane</keyword>
<comment type="subcellular location">
    <subcellularLocation>
        <location evidence="8">Cell membrane</location>
        <topology evidence="8">Multi-pass membrane protein</topology>
    </subcellularLocation>
    <subcellularLocation>
        <location evidence="1">Membrane</location>
        <topology evidence="1">Multi-pass membrane protein</topology>
    </subcellularLocation>
</comment>
<dbReference type="PANTHER" id="PTHR11730">
    <property type="entry name" value="AMMONIUM TRANSPORTER"/>
    <property type="match status" value="1"/>
</dbReference>
<organism evidence="11 12">
    <name type="scientific">Aureococcus anophagefferens</name>
    <name type="common">Harmful bloom alga</name>
    <dbReference type="NCBI Taxonomy" id="44056"/>
    <lineage>
        <taxon>Eukaryota</taxon>
        <taxon>Sar</taxon>
        <taxon>Stramenopiles</taxon>
        <taxon>Ochrophyta</taxon>
        <taxon>Pelagophyceae</taxon>
        <taxon>Pelagomonadales</taxon>
        <taxon>Pelagomonadaceae</taxon>
        <taxon>Aureococcus</taxon>
    </lineage>
</organism>
<dbReference type="EMBL" id="JBBJCI010000227">
    <property type="protein sequence ID" value="KAK7238868.1"/>
    <property type="molecule type" value="Genomic_DNA"/>
</dbReference>
<evidence type="ECO:0000256" key="5">
    <source>
        <dbReference type="ARBA" id="ARBA00022989"/>
    </source>
</evidence>
<dbReference type="Gene3D" id="1.10.3430.10">
    <property type="entry name" value="Ammonium transporter AmtB like domains"/>
    <property type="match status" value="1"/>
</dbReference>
<feature type="transmembrane region" description="Helical" evidence="8">
    <location>
        <begin position="369"/>
        <end position="392"/>
    </location>
</feature>
<feature type="transmembrane region" description="Helical" evidence="8">
    <location>
        <begin position="412"/>
        <end position="437"/>
    </location>
</feature>
<keyword evidence="6 8" id="KW-0472">Membrane</keyword>
<protein>
    <recommendedName>
        <fullName evidence="8">Ammonium transporter</fullName>
    </recommendedName>
</protein>
<dbReference type="InterPro" id="IPR001905">
    <property type="entry name" value="Ammonium_transpt"/>
</dbReference>
<evidence type="ECO:0000256" key="9">
    <source>
        <dbReference type="SAM" id="MobiDB-lite"/>
    </source>
</evidence>
<evidence type="ECO:0000256" key="3">
    <source>
        <dbReference type="ARBA" id="ARBA00022448"/>
    </source>
</evidence>
<keyword evidence="3 8" id="KW-0813">Transport</keyword>
<feature type="transmembrane region" description="Helical" evidence="8">
    <location>
        <begin position="28"/>
        <end position="51"/>
    </location>
</feature>
<feature type="transmembrane region" description="Helical" evidence="8">
    <location>
        <begin position="144"/>
        <end position="164"/>
    </location>
</feature>
<comment type="caution">
    <text evidence="8">Lacks conserved residue(s) required for the propagation of feature annotation.</text>
</comment>
<comment type="caution">
    <text evidence="11">The sequence shown here is derived from an EMBL/GenBank/DDBJ whole genome shotgun (WGS) entry which is preliminary data.</text>
</comment>
<evidence type="ECO:0000313" key="11">
    <source>
        <dbReference type="EMBL" id="KAK7238868.1"/>
    </source>
</evidence>
<sequence>MNFTNEELEFLDARYAPASVAFALDTHWVLYCGVLVLLMQAGFAMLCAGSIRAKNAQNILLKNLLDLCVGALSFWATGYAFAYGGPGDGSRGSRFVGSRHFFLSDGFEGAESHGFKSWFFQFAFAATSATIVSGAVAERCALAAYAAVYAGYSAFLAGFVWPVVAHWVWSDAGWLSPNRPSPLFGVGAVDFAGSGVVHMVGGGAAGIAVRVLGPRLGRFEDAASERGVDAALIATLRRNTPIRGHSMPLVVLGTFLLWIGWYGFNPGSTLALTRDAEQPETAARVAVTTTLGAVAGGLASLLATYRLNGTYDVAEMCNGLLAGLASTTGSCAVVEPWAAVAVGAGGAWSYAWGAAFLERRKVDDAVNATAVHFFAGAWGMLAPALFAAPSRMRAVYGSDARGLLYGGDGSLLGAQAVAFGAIALWVGATMGPFFLLFRRAGALRVSMDEEIDGLDDAHHGRSAYEMDTFLDAELGKSDLDRISEVTDDANGDEIRRVDSADDLRRVHPGQGDAESAS</sequence>
<feature type="transmembrane region" description="Helical" evidence="8">
    <location>
        <begin position="118"/>
        <end position="137"/>
    </location>
</feature>
<evidence type="ECO:0000256" key="6">
    <source>
        <dbReference type="ARBA" id="ARBA00023136"/>
    </source>
</evidence>
<keyword evidence="7 8" id="KW-0924">Ammonia transport</keyword>
<keyword evidence="5 8" id="KW-1133">Transmembrane helix</keyword>
<feature type="domain" description="Ammonium transporter AmtB-like" evidence="10">
    <location>
        <begin position="28"/>
        <end position="464"/>
    </location>
</feature>
<feature type="transmembrane region" description="Helical" evidence="8">
    <location>
        <begin position="63"/>
        <end position="82"/>
    </location>
</feature>
<reference evidence="11 12" key="1">
    <citation type="submission" date="2024-03" db="EMBL/GenBank/DDBJ databases">
        <title>Aureococcus anophagefferens CCMP1851 and Kratosvirus quantuckense: Draft genome of a second virus-susceptible host strain in the model system.</title>
        <authorList>
            <person name="Chase E."/>
            <person name="Truchon A.R."/>
            <person name="Schepens W."/>
            <person name="Wilhelm S.W."/>
        </authorList>
    </citation>
    <scope>NUCLEOTIDE SEQUENCE [LARGE SCALE GENOMIC DNA]</scope>
    <source>
        <strain evidence="11 12">CCMP1851</strain>
    </source>
</reference>